<dbReference type="EMBL" id="CP062983">
    <property type="protein sequence ID" value="QPC81290.1"/>
    <property type="molecule type" value="Genomic_DNA"/>
</dbReference>
<protein>
    <submittedName>
        <fullName evidence="1">Squalene/phytoene synthase family protein</fullName>
    </submittedName>
</protein>
<dbReference type="Gene3D" id="1.10.600.10">
    <property type="entry name" value="Farnesyl Diphosphate Synthase"/>
    <property type="match status" value="1"/>
</dbReference>
<accession>A0A7S8E6L7</accession>
<dbReference type="KEGG" id="pmet:G4Y79_16470"/>
<proteinExistence type="predicted"/>
<organism evidence="1 2">
    <name type="scientific">Phototrophicus methaneseepsis</name>
    <dbReference type="NCBI Taxonomy" id="2710758"/>
    <lineage>
        <taxon>Bacteria</taxon>
        <taxon>Bacillati</taxon>
        <taxon>Chloroflexota</taxon>
        <taxon>Candidatus Thermofontia</taxon>
        <taxon>Phototrophicales</taxon>
        <taxon>Phototrophicaceae</taxon>
        <taxon>Phototrophicus</taxon>
    </lineage>
</organism>
<gene>
    <name evidence="1" type="ORF">G4Y79_16470</name>
</gene>
<evidence type="ECO:0000313" key="2">
    <source>
        <dbReference type="Proteomes" id="UP000594468"/>
    </source>
</evidence>
<name>A0A7S8E6L7_9CHLR</name>
<dbReference type="Proteomes" id="UP000594468">
    <property type="component" value="Chromosome"/>
</dbReference>
<dbReference type="InterPro" id="IPR008949">
    <property type="entry name" value="Isoprenoid_synthase_dom_sf"/>
</dbReference>
<dbReference type="InterPro" id="IPR002060">
    <property type="entry name" value="Squ/phyt_synthse"/>
</dbReference>
<reference evidence="1 2" key="1">
    <citation type="submission" date="2020-02" db="EMBL/GenBank/DDBJ databases">
        <authorList>
            <person name="Zheng R.K."/>
            <person name="Sun C.M."/>
        </authorList>
    </citation>
    <scope>NUCLEOTIDE SEQUENCE [LARGE SCALE GENOMIC DNA]</scope>
    <source>
        <strain evidence="2">rifampicinis</strain>
    </source>
</reference>
<evidence type="ECO:0000313" key="1">
    <source>
        <dbReference type="EMBL" id="QPC81290.1"/>
    </source>
</evidence>
<sequence>MLKLSLVGPLIMVQPKQDPYLRNYPQEPGDIAALPMAITRAASKQTYYTIRFLVDRDRVLDAYRAYAYFRWVDDTLDQSDMSLAERLAFVDRQQQLLACAMERVWPFDLMPEEQLLADLLHSRPGQEEGLQAYLQNMMAVMAFDANRRRQIITEKELADYSQWLSVAVTEALHYFIGHDRYSPQGQARYLAVIGAHITHMLRDTLEDAEAGYFNISSEFISATGLDPMDVASEHYREWAEQRVQQARACFRAGKDYLAQVKSARCRMAGYAYTVRFEQVLNAIERDHFRLRRDYPERKSLYAATRMMSAALLGSLRA</sequence>
<dbReference type="AlphaFoldDB" id="A0A7S8E6L7"/>
<dbReference type="Pfam" id="PF00494">
    <property type="entry name" value="SQS_PSY"/>
    <property type="match status" value="1"/>
</dbReference>
<dbReference type="RefSeq" id="WP_195169363.1">
    <property type="nucleotide sequence ID" value="NZ_CP062983.1"/>
</dbReference>
<keyword evidence="2" id="KW-1185">Reference proteome</keyword>
<dbReference type="SUPFAM" id="SSF48576">
    <property type="entry name" value="Terpenoid synthases"/>
    <property type="match status" value="1"/>
</dbReference>